<dbReference type="PROSITE" id="PS51318">
    <property type="entry name" value="TAT"/>
    <property type="match status" value="1"/>
</dbReference>
<proteinExistence type="predicted"/>
<dbReference type="InterPro" id="IPR017850">
    <property type="entry name" value="Alkaline_phosphatase_core_sf"/>
</dbReference>
<evidence type="ECO:0000313" key="7">
    <source>
        <dbReference type="Proteomes" id="UP000182427"/>
    </source>
</evidence>
<feature type="domain" description="Sulfatase N-terminal" evidence="5">
    <location>
        <begin position="42"/>
        <end position="378"/>
    </location>
</feature>
<dbReference type="PANTHER" id="PTHR45953:SF1">
    <property type="entry name" value="IDURONATE 2-SULFATASE"/>
    <property type="match status" value="1"/>
</dbReference>
<sequence length="513" mass="57777">MNFDQAKLSRRKFLRDTAASAAVLAAAQAAHAAPKSTTKKKPNILWIMSDEHNYAITGAYGNKLVQTPHIDSLAAKGITFDTHYCNSPLCVPSRASLTAGKYASRVDAWGLTSELPDANMATLPRVLNAAGYKSYLCGKQHYDYTRRYGFIEWGGNFNNNYKTGEGHRDAPTHLTQSSLSDRFESFHPGDHSSIMNHDQKVTAGTLDFFAQHKDADEPWFLFVGYLAPHFPLTVPQQYFDRYKDKVPMPEIPEGYLDSLPLNYKVQRAGFQEIGVPDAVVKQGRECYYGLTNWVDDEIGKVLAALEAHPHIAENTIIVYSSDHGENMGEHGMWWKNNMFETAARVPLIVSYPKRWKGGQRRKGASSHLDLVQTLIEVGGGTAPKDWNGISMLAWMDNSTHKWKDTAVSEYWAQFTSSGYAMVRQGDWKYVYHCVIDAQHPDEHELYFLPDDPKELHNLASLPEHKQRIVNMHKVLVAELGQDPNLIEQRSRKQLAEGYHRTDPKPNPKAGEAG</sequence>
<dbReference type="InterPro" id="IPR000917">
    <property type="entry name" value="Sulfatase_N"/>
</dbReference>
<evidence type="ECO:0000256" key="3">
    <source>
        <dbReference type="SAM" id="MobiDB-lite"/>
    </source>
</evidence>
<keyword evidence="7" id="KW-1185">Reference proteome</keyword>
<evidence type="ECO:0000256" key="4">
    <source>
        <dbReference type="SAM" id="SignalP"/>
    </source>
</evidence>
<organism evidence="6 7">
    <name type="scientific">Terriglobus roseus</name>
    <dbReference type="NCBI Taxonomy" id="392734"/>
    <lineage>
        <taxon>Bacteria</taxon>
        <taxon>Pseudomonadati</taxon>
        <taxon>Acidobacteriota</taxon>
        <taxon>Terriglobia</taxon>
        <taxon>Terriglobales</taxon>
        <taxon>Acidobacteriaceae</taxon>
        <taxon>Terriglobus</taxon>
    </lineage>
</organism>
<keyword evidence="1" id="KW-0479">Metal-binding</keyword>
<keyword evidence="2" id="KW-0378">Hydrolase</keyword>
<dbReference type="GO" id="GO:0046872">
    <property type="term" value="F:metal ion binding"/>
    <property type="evidence" value="ECO:0007669"/>
    <property type="project" value="UniProtKB-KW"/>
</dbReference>
<dbReference type="RefSeq" id="WP_172838106.1">
    <property type="nucleotide sequence ID" value="NZ_LT629690.1"/>
</dbReference>
<dbReference type="InterPro" id="IPR006311">
    <property type="entry name" value="TAT_signal"/>
</dbReference>
<dbReference type="GO" id="GO:0005737">
    <property type="term" value="C:cytoplasm"/>
    <property type="evidence" value="ECO:0007669"/>
    <property type="project" value="TreeGrafter"/>
</dbReference>
<evidence type="ECO:0000256" key="2">
    <source>
        <dbReference type="ARBA" id="ARBA00022801"/>
    </source>
</evidence>
<name>A0A1G7FHN7_9BACT</name>
<dbReference type="GO" id="GO:0008484">
    <property type="term" value="F:sulfuric ester hydrolase activity"/>
    <property type="evidence" value="ECO:0007669"/>
    <property type="project" value="TreeGrafter"/>
</dbReference>
<dbReference type="PANTHER" id="PTHR45953">
    <property type="entry name" value="IDURONATE 2-SULFATASE"/>
    <property type="match status" value="1"/>
</dbReference>
<dbReference type="Gene3D" id="3.40.720.10">
    <property type="entry name" value="Alkaline Phosphatase, subunit A"/>
    <property type="match status" value="1"/>
</dbReference>
<keyword evidence="4" id="KW-0732">Signal</keyword>
<protein>
    <submittedName>
        <fullName evidence="6">Choline-sulfatase</fullName>
    </submittedName>
</protein>
<gene>
    <name evidence="6" type="ORF">SAMN05444167_0340</name>
</gene>
<evidence type="ECO:0000256" key="1">
    <source>
        <dbReference type="ARBA" id="ARBA00022723"/>
    </source>
</evidence>
<dbReference type="AlphaFoldDB" id="A0A1G7FHN7"/>
<evidence type="ECO:0000313" key="6">
    <source>
        <dbReference type="EMBL" id="SDE75434.1"/>
    </source>
</evidence>
<feature type="region of interest" description="Disordered" evidence="3">
    <location>
        <begin position="489"/>
        <end position="513"/>
    </location>
</feature>
<feature type="compositionally biased region" description="Basic and acidic residues" evidence="3">
    <location>
        <begin position="489"/>
        <end position="505"/>
    </location>
</feature>
<feature type="signal peptide" evidence="4">
    <location>
        <begin position="1"/>
        <end position="32"/>
    </location>
</feature>
<dbReference type="EMBL" id="LT629690">
    <property type="protein sequence ID" value="SDE75434.1"/>
    <property type="molecule type" value="Genomic_DNA"/>
</dbReference>
<dbReference type="Pfam" id="PF00884">
    <property type="entry name" value="Sulfatase"/>
    <property type="match status" value="1"/>
</dbReference>
<reference evidence="6 7" key="1">
    <citation type="submission" date="2016-10" db="EMBL/GenBank/DDBJ databases">
        <authorList>
            <person name="de Groot N.N."/>
        </authorList>
    </citation>
    <scope>NUCLEOTIDE SEQUENCE [LARGE SCALE GENOMIC DNA]</scope>
    <source>
        <strain evidence="6 7">GAS232</strain>
    </source>
</reference>
<evidence type="ECO:0000259" key="5">
    <source>
        <dbReference type="Pfam" id="PF00884"/>
    </source>
</evidence>
<dbReference type="Proteomes" id="UP000182427">
    <property type="component" value="Chromosome I"/>
</dbReference>
<feature type="chain" id="PRO_5009240961" evidence="4">
    <location>
        <begin position="33"/>
        <end position="513"/>
    </location>
</feature>
<accession>A0A1G7FHN7</accession>
<dbReference type="SUPFAM" id="SSF53649">
    <property type="entry name" value="Alkaline phosphatase-like"/>
    <property type="match status" value="1"/>
</dbReference>